<protein>
    <submittedName>
        <fullName evidence="1">Uncharacterized protein</fullName>
    </submittedName>
</protein>
<sequence length="121" mass="14207">MSCNKEKPNLSDIGFKETREIYSLLKEIAEFEHVPINELLTRLMEDYVRIHKSGNPNYKLDNFIDNPGFQATPAFHASEESWTKYLKSLNNDSAWYNFDMKLEQILDSAKHFHKLFNGFSN</sequence>
<proteinExistence type="predicted"/>
<accession>A0A383ADE5</accession>
<dbReference type="AlphaFoldDB" id="A0A383ADE5"/>
<reference evidence="1" key="1">
    <citation type="submission" date="2018-05" db="EMBL/GenBank/DDBJ databases">
        <authorList>
            <person name="Lanie J.A."/>
            <person name="Ng W.-L."/>
            <person name="Kazmierczak K.M."/>
            <person name="Andrzejewski T.M."/>
            <person name="Davidsen T.M."/>
            <person name="Wayne K.J."/>
            <person name="Tettelin H."/>
            <person name="Glass J.I."/>
            <person name="Rusch D."/>
            <person name="Podicherti R."/>
            <person name="Tsui H.-C.T."/>
            <person name="Winkler M.E."/>
        </authorList>
    </citation>
    <scope>NUCLEOTIDE SEQUENCE</scope>
</reference>
<name>A0A383ADE5_9ZZZZ</name>
<evidence type="ECO:0000313" key="1">
    <source>
        <dbReference type="EMBL" id="SVE05641.1"/>
    </source>
</evidence>
<dbReference type="EMBL" id="UINC01191153">
    <property type="protein sequence ID" value="SVE05641.1"/>
    <property type="molecule type" value="Genomic_DNA"/>
</dbReference>
<organism evidence="1">
    <name type="scientific">marine metagenome</name>
    <dbReference type="NCBI Taxonomy" id="408172"/>
    <lineage>
        <taxon>unclassified sequences</taxon>
        <taxon>metagenomes</taxon>
        <taxon>ecological metagenomes</taxon>
    </lineage>
</organism>
<gene>
    <name evidence="1" type="ORF">METZ01_LOCUS458495</name>
</gene>